<protein>
    <submittedName>
        <fullName evidence="1">Uncharacterized protein</fullName>
    </submittedName>
</protein>
<sequence>MVRIPHVIEVHLNCAMNFLKIIYWQH</sequence>
<dbReference type="AlphaFoldDB" id="A0A0E9SWP4"/>
<name>A0A0E9SWP4_ANGAN</name>
<proteinExistence type="predicted"/>
<organism evidence="1">
    <name type="scientific">Anguilla anguilla</name>
    <name type="common">European freshwater eel</name>
    <name type="synonym">Muraena anguilla</name>
    <dbReference type="NCBI Taxonomy" id="7936"/>
    <lineage>
        <taxon>Eukaryota</taxon>
        <taxon>Metazoa</taxon>
        <taxon>Chordata</taxon>
        <taxon>Craniata</taxon>
        <taxon>Vertebrata</taxon>
        <taxon>Euteleostomi</taxon>
        <taxon>Actinopterygii</taxon>
        <taxon>Neopterygii</taxon>
        <taxon>Teleostei</taxon>
        <taxon>Anguilliformes</taxon>
        <taxon>Anguillidae</taxon>
        <taxon>Anguilla</taxon>
    </lineage>
</organism>
<accession>A0A0E9SWP4</accession>
<reference evidence="1" key="2">
    <citation type="journal article" date="2015" name="Fish Shellfish Immunol.">
        <title>Early steps in the European eel (Anguilla anguilla)-Vibrio vulnificus interaction in the gills: Role of the RtxA13 toxin.</title>
        <authorList>
            <person name="Callol A."/>
            <person name="Pajuelo D."/>
            <person name="Ebbesson L."/>
            <person name="Teles M."/>
            <person name="MacKenzie S."/>
            <person name="Amaro C."/>
        </authorList>
    </citation>
    <scope>NUCLEOTIDE SEQUENCE</scope>
</reference>
<reference evidence="1" key="1">
    <citation type="submission" date="2014-11" db="EMBL/GenBank/DDBJ databases">
        <authorList>
            <person name="Amaro Gonzalez C."/>
        </authorList>
    </citation>
    <scope>NUCLEOTIDE SEQUENCE</scope>
</reference>
<evidence type="ECO:0000313" key="1">
    <source>
        <dbReference type="EMBL" id="JAH45687.1"/>
    </source>
</evidence>
<dbReference type="EMBL" id="GBXM01062890">
    <property type="protein sequence ID" value="JAH45687.1"/>
    <property type="molecule type" value="Transcribed_RNA"/>
</dbReference>